<evidence type="ECO:0000256" key="2">
    <source>
        <dbReference type="SAM" id="SignalP"/>
    </source>
</evidence>
<evidence type="ECO:0000256" key="1">
    <source>
        <dbReference type="RuleBase" id="RU003690"/>
    </source>
</evidence>
<dbReference type="PANTHER" id="PTHR10353:SF336">
    <property type="entry name" value="LACTASE-LIKE PROTEIN"/>
    <property type="match status" value="1"/>
</dbReference>
<dbReference type="Proteomes" id="UP001497482">
    <property type="component" value="Chromosome 4"/>
</dbReference>
<comment type="similarity">
    <text evidence="1">Belongs to the glycosyl hydrolase 1 family.</text>
</comment>
<evidence type="ECO:0000313" key="3">
    <source>
        <dbReference type="EMBL" id="CAL1604416.1"/>
    </source>
</evidence>
<dbReference type="Pfam" id="PF00232">
    <property type="entry name" value="Glyco_hydro_1"/>
    <property type="match status" value="1"/>
</dbReference>
<gene>
    <name evidence="3" type="ORF">KC01_LOCUS31928</name>
</gene>
<feature type="signal peptide" evidence="2">
    <location>
        <begin position="1"/>
        <end position="16"/>
    </location>
</feature>
<organism evidence="3 4">
    <name type="scientific">Knipowitschia caucasica</name>
    <name type="common">Caucasian dwarf goby</name>
    <name type="synonym">Pomatoschistus caucasicus</name>
    <dbReference type="NCBI Taxonomy" id="637954"/>
    <lineage>
        <taxon>Eukaryota</taxon>
        <taxon>Metazoa</taxon>
        <taxon>Chordata</taxon>
        <taxon>Craniata</taxon>
        <taxon>Vertebrata</taxon>
        <taxon>Euteleostomi</taxon>
        <taxon>Actinopterygii</taxon>
        <taxon>Neopterygii</taxon>
        <taxon>Teleostei</taxon>
        <taxon>Neoteleostei</taxon>
        <taxon>Acanthomorphata</taxon>
        <taxon>Gobiaria</taxon>
        <taxon>Gobiiformes</taxon>
        <taxon>Gobioidei</taxon>
        <taxon>Gobiidae</taxon>
        <taxon>Gobiinae</taxon>
        <taxon>Knipowitschia</taxon>
    </lineage>
</organism>
<sequence length="115" mass="13019">MWRWVYSMVLILLVSAEDFDWTNNQRTSFYYGTFPTGFSWGVGSSAYQTEGAWNIDGKGASIWDAFAHKNGKVFSNATGDDSCDGYFKFKVNVTTALVFRNVEMRGTVNIPQKMI</sequence>
<dbReference type="InterPro" id="IPR001360">
    <property type="entry name" value="Glyco_hydro_1"/>
</dbReference>
<dbReference type="AlphaFoldDB" id="A0AAV2LS14"/>
<protein>
    <submittedName>
        <fullName evidence="3">Uncharacterized protein</fullName>
    </submittedName>
</protein>
<keyword evidence="4" id="KW-1185">Reference proteome</keyword>
<dbReference type="GO" id="GO:0004553">
    <property type="term" value="F:hydrolase activity, hydrolyzing O-glycosyl compounds"/>
    <property type="evidence" value="ECO:0007669"/>
    <property type="project" value="InterPro"/>
</dbReference>
<dbReference type="PROSITE" id="PS00653">
    <property type="entry name" value="GLYCOSYL_HYDROL_F1_2"/>
    <property type="match status" value="1"/>
</dbReference>
<dbReference type="InterPro" id="IPR017853">
    <property type="entry name" value="GH"/>
</dbReference>
<dbReference type="PANTHER" id="PTHR10353">
    <property type="entry name" value="GLYCOSYL HYDROLASE"/>
    <property type="match status" value="1"/>
</dbReference>
<proteinExistence type="inferred from homology"/>
<dbReference type="Gene3D" id="3.20.20.80">
    <property type="entry name" value="Glycosidases"/>
    <property type="match status" value="1"/>
</dbReference>
<dbReference type="SUPFAM" id="SSF51445">
    <property type="entry name" value="(Trans)glycosidases"/>
    <property type="match status" value="1"/>
</dbReference>
<dbReference type="InterPro" id="IPR033132">
    <property type="entry name" value="GH_1_N_CS"/>
</dbReference>
<feature type="chain" id="PRO_5043662794" evidence="2">
    <location>
        <begin position="17"/>
        <end position="115"/>
    </location>
</feature>
<dbReference type="GO" id="GO:0005975">
    <property type="term" value="P:carbohydrate metabolic process"/>
    <property type="evidence" value="ECO:0007669"/>
    <property type="project" value="InterPro"/>
</dbReference>
<reference evidence="3 4" key="1">
    <citation type="submission" date="2024-04" db="EMBL/GenBank/DDBJ databases">
        <authorList>
            <person name="Waldvogel A.-M."/>
            <person name="Schoenle A."/>
        </authorList>
    </citation>
    <scope>NUCLEOTIDE SEQUENCE [LARGE SCALE GENOMIC DNA]</scope>
</reference>
<accession>A0AAV2LS14</accession>
<dbReference type="EMBL" id="OZ035826">
    <property type="protein sequence ID" value="CAL1604416.1"/>
    <property type="molecule type" value="Genomic_DNA"/>
</dbReference>
<name>A0AAV2LS14_KNICA</name>
<keyword evidence="2" id="KW-0732">Signal</keyword>
<evidence type="ECO:0000313" key="4">
    <source>
        <dbReference type="Proteomes" id="UP001497482"/>
    </source>
</evidence>